<keyword evidence="1" id="KW-0645">Protease</keyword>
<dbReference type="Gene3D" id="3.30.230.10">
    <property type="match status" value="1"/>
</dbReference>
<dbReference type="InterPro" id="IPR027065">
    <property type="entry name" value="Lon_Prtase"/>
</dbReference>
<keyword evidence="3" id="KW-0472">Membrane</keyword>
<dbReference type="PANTHER" id="PTHR10046">
    <property type="entry name" value="ATP DEPENDENT LON PROTEASE FAMILY MEMBER"/>
    <property type="match status" value="1"/>
</dbReference>
<evidence type="ECO:0000256" key="3">
    <source>
        <dbReference type="SAM" id="Phobius"/>
    </source>
</evidence>
<dbReference type="SUPFAM" id="SSF54211">
    <property type="entry name" value="Ribosomal protein S5 domain 2-like"/>
    <property type="match status" value="1"/>
</dbReference>
<keyword evidence="3" id="KW-0812">Transmembrane</keyword>
<dbReference type="EC" id="3.4.21.53" evidence="1"/>
<dbReference type="InterPro" id="IPR020568">
    <property type="entry name" value="Ribosomal_Su5_D2-typ_SF"/>
</dbReference>
<keyword evidence="6" id="KW-1185">Reference proteome</keyword>
<dbReference type="GO" id="GO:0004176">
    <property type="term" value="F:ATP-dependent peptidase activity"/>
    <property type="evidence" value="ECO:0007669"/>
    <property type="project" value="UniProtKB-UniRule"/>
</dbReference>
<dbReference type="RefSeq" id="WP_016444894.1">
    <property type="nucleotide sequence ID" value="NZ_KE150267.1"/>
</dbReference>
<accession>A0A9W5VVN5</accession>
<gene>
    <name evidence="5" type="ORF">HMPREF9238_01569</name>
</gene>
<feature type="active site" evidence="1">
    <location>
        <position position="278"/>
    </location>
</feature>
<dbReference type="GO" id="GO:0006508">
    <property type="term" value="P:proteolysis"/>
    <property type="evidence" value="ECO:0007669"/>
    <property type="project" value="UniProtKB-KW"/>
</dbReference>
<keyword evidence="1" id="KW-0720">Serine protease</keyword>
<dbReference type="Proteomes" id="UP000014387">
    <property type="component" value="Unassembled WGS sequence"/>
</dbReference>
<protein>
    <recommendedName>
        <fullName evidence="1">endopeptidase La</fullName>
        <ecNumber evidence="1">3.4.21.53</ecNumber>
    </recommendedName>
</protein>
<feature type="active site" evidence="1">
    <location>
        <position position="323"/>
    </location>
</feature>
<proteinExistence type="inferred from homology"/>
<feature type="domain" description="Lon proteolytic" evidence="4">
    <location>
        <begin position="272"/>
        <end position="371"/>
    </location>
</feature>
<dbReference type="Pfam" id="PF05362">
    <property type="entry name" value="Lon_C"/>
    <property type="match status" value="1"/>
</dbReference>
<evidence type="ECO:0000259" key="4">
    <source>
        <dbReference type="PROSITE" id="PS51786"/>
    </source>
</evidence>
<organism evidence="5 6">
    <name type="scientific">Gleimia europaea ACS-120-V-Col10b</name>
    <dbReference type="NCBI Taxonomy" id="883069"/>
    <lineage>
        <taxon>Bacteria</taxon>
        <taxon>Bacillati</taxon>
        <taxon>Actinomycetota</taxon>
        <taxon>Actinomycetes</taxon>
        <taxon>Actinomycetales</taxon>
        <taxon>Actinomycetaceae</taxon>
        <taxon>Gleimia</taxon>
    </lineage>
</organism>
<dbReference type="InterPro" id="IPR008269">
    <property type="entry name" value="Lon_proteolytic"/>
</dbReference>
<feature type="transmembrane region" description="Helical" evidence="3">
    <location>
        <begin position="33"/>
        <end position="56"/>
    </location>
</feature>
<dbReference type="GO" id="GO:0004252">
    <property type="term" value="F:serine-type endopeptidase activity"/>
    <property type="evidence" value="ECO:0007669"/>
    <property type="project" value="UniProtKB-UniRule"/>
</dbReference>
<feature type="region of interest" description="Disordered" evidence="2">
    <location>
        <begin position="1"/>
        <end position="26"/>
    </location>
</feature>
<dbReference type="PROSITE" id="PS51786">
    <property type="entry name" value="LON_PROTEOLYTIC"/>
    <property type="match status" value="1"/>
</dbReference>
<evidence type="ECO:0000313" key="6">
    <source>
        <dbReference type="Proteomes" id="UP000014387"/>
    </source>
</evidence>
<dbReference type="GO" id="GO:0030163">
    <property type="term" value="P:protein catabolic process"/>
    <property type="evidence" value="ECO:0007669"/>
    <property type="project" value="InterPro"/>
</dbReference>
<dbReference type="InterPro" id="IPR014721">
    <property type="entry name" value="Ribsml_uS5_D2-typ_fold_subgr"/>
</dbReference>
<evidence type="ECO:0000256" key="2">
    <source>
        <dbReference type="SAM" id="MobiDB-lite"/>
    </source>
</evidence>
<dbReference type="AlphaFoldDB" id="A0A9W5VVN5"/>
<comment type="catalytic activity">
    <reaction evidence="1">
        <text>Hydrolysis of proteins in presence of ATP.</text>
        <dbReference type="EC" id="3.4.21.53"/>
    </reaction>
</comment>
<evidence type="ECO:0000313" key="5">
    <source>
        <dbReference type="EMBL" id="EPD29433.1"/>
    </source>
</evidence>
<comment type="similarity">
    <text evidence="1">Belongs to the peptidase S16 family.</text>
</comment>
<evidence type="ECO:0000256" key="1">
    <source>
        <dbReference type="PROSITE-ProRule" id="PRU01122"/>
    </source>
</evidence>
<comment type="caution">
    <text evidence="5">The sequence shown here is derived from an EMBL/GenBank/DDBJ whole genome shotgun (WGS) entry which is preliminary data.</text>
</comment>
<reference evidence="5 6" key="1">
    <citation type="submission" date="2013-05" db="EMBL/GenBank/DDBJ databases">
        <title>The Genome Sequence of Actinomyces europaeus ACS-120-V-COL10B.</title>
        <authorList>
            <consortium name="The Broad Institute Genomics Platform"/>
            <person name="Earl A."/>
            <person name="Ward D."/>
            <person name="Feldgarden M."/>
            <person name="Gevers D."/>
            <person name="Saerens B."/>
            <person name="Vaneechoutte M."/>
            <person name="Walker B."/>
            <person name="Young S."/>
            <person name="Zeng Q."/>
            <person name="Gargeya S."/>
            <person name="Fitzgerald M."/>
            <person name="Haas B."/>
            <person name="Abouelleil A."/>
            <person name="Allen A.W."/>
            <person name="Alvarado L."/>
            <person name="Arachchi H.M."/>
            <person name="Berlin A.M."/>
            <person name="Chapman S.B."/>
            <person name="Gainer-Dewar J."/>
            <person name="Goldberg J."/>
            <person name="Griggs A."/>
            <person name="Gujja S."/>
            <person name="Hansen M."/>
            <person name="Howarth C."/>
            <person name="Imamovic A."/>
            <person name="Ireland A."/>
            <person name="Larimer J."/>
            <person name="McCowan C."/>
            <person name="Murphy C."/>
            <person name="Pearson M."/>
            <person name="Poon T.W."/>
            <person name="Priest M."/>
            <person name="Roberts A."/>
            <person name="Saif S."/>
            <person name="Shea T."/>
            <person name="Sisk P."/>
            <person name="Sykes S."/>
            <person name="Wortman J."/>
            <person name="Nusbaum C."/>
            <person name="Birren B."/>
        </authorList>
    </citation>
    <scope>NUCLEOTIDE SEQUENCE [LARGE SCALE GENOMIC DNA]</scope>
    <source>
        <strain evidence="5 6">ACS-120-V-Col10b</strain>
    </source>
</reference>
<dbReference type="EMBL" id="AGWN01000003">
    <property type="protein sequence ID" value="EPD29433.1"/>
    <property type="molecule type" value="Genomic_DNA"/>
</dbReference>
<sequence length="385" mass="40936">MAIEYHNAPSEMSEEGEKQSSHSRPLRRKISRWGTLVGALVLVGVIAFAVPMPYVITSPGPTYDVLGSMNGNPVIDIDDPDVVNQSEGQLRMVTVSSLGGPDAHVSLVDYLLAKLDPSSNVRPVEEVYPRDLTREELDELNKVQMMSSQSTAASVALEELGYDVGATMTIAGASSGSHAEGVVEEGDVLQAIITPDGERHAVDRPSVPFALPKTLPPETPVKLEILRNGEKKTLAMRTYLPENVESDFEGSRFGIYLTADVTLPIDVTIHLENVGGPSAGLMFTLGIIDKFTGGDSTGGAIIAGTGAIGYDGEVQPIGGIVQKMYGSKRDGAQWFLAPKSNCDEVVGNIPDGLEVWPVATLADAREAVQSISKGATINHPVCEVE</sequence>
<dbReference type="GO" id="GO:0005524">
    <property type="term" value="F:ATP binding"/>
    <property type="evidence" value="ECO:0007669"/>
    <property type="project" value="InterPro"/>
</dbReference>
<keyword evidence="3" id="KW-1133">Transmembrane helix</keyword>
<name>A0A9W5VVN5_9ACTO</name>
<keyword evidence="1" id="KW-0378">Hydrolase</keyword>